<sequence length="357" mass="39562">MSWPWLPGCLVSFKKVKNEMMEGMMAIPYADPNDLTNLRGGFQKLLSSALCYDEPEGTEIFRNGVKKVEQESCITGVSEEVKNFCRDSNNVGSNSEDGVSDTTTQDEQNTAGAASMAAPHSLETTCAEGEGEGGTRRKRKRLKILKNSEEVESQRMTHIEVERNRRKQMNEYLSVLRSLIPDSYVQRGDQASIIGGAIDLVKELEQVLQSLQLQKLKTDSQGRIPDNCLITTPQSSARSNSKYVLDNCIRELRAENKSAIADIEVTLIETHASIKILSKKKPGQIFNIITALESLHMSTLHLNITTIDHTVMFSFNIKVEEDCRLTSANEIATALQQILRIVHSDAIPAMPISCGSA</sequence>
<evidence type="ECO:0000256" key="4">
    <source>
        <dbReference type="ARBA" id="ARBA00023163"/>
    </source>
</evidence>
<organism evidence="8 9">
    <name type="scientific">Taxus chinensis</name>
    <name type="common">Chinese yew</name>
    <name type="synonym">Taxus wallichiana var. chinensis</name>
    <dbReference type="NCBI Taxonomy" id="29808"/>
    <lineage>
        <taxon>Eukaryota</taxon>
        <taxon>Viridiplantae</taxon>
        <taxon>Streptophyta</taxon>
        <taxon>Embryophyta</taxon>
        <taxon>Tracheophyta</taxon>
        <taxon>Spermatophyta</taxon>
        <taxon>Pinopsida</taxon>
        <taxon>Pinidae</taxon>
        <taxon>Conifers II</taxon>
        <taxon>Cupressales</taxon>
        <taxon>Taxaceae</taxon>
        <taxon>Taxus</taxon>
    </lineage>
</organism>
<evidence type="ECO:0000313" key="8">
    <source>
        <dbReference type="EMBL" id="KAH9302795.1"/>
    </source>
</evidence>
<dbReference type="GO" id="GO:0046983">
    <property type="term" value="F:protein dimerization activity"/>
    <property type="evidence" value="ECO:0007669"/>
    <property type="project" value="InterPro"/>
</dbReference>
<dbReference type="Gene3D" id="4.10.280.10">
    <property type="entry name" value="Helix-loop-helix DNA-binding domain"/>
    <property type="match status" value="1"/>
</dbReference>
<dbReference type="InterPro" id="IPR036638">
    <property type="entry name" value="HLH_DNA-bd_sf"/>
</dbReference>
<evidence type="ECO:0000256" key="2">
    <source>
        <dbReference type="ARBA" id="ARBA00023015"/>
    </source>
</evidence>
<dbReference type="GO" id="GO:0005634">
    <property type="term" value="C:nucleus"/>
    <property type="evidence" value="ECO:0007669"/>
    <property type="project" value="UniProtKB-SubCell"/>
</dbReference>
<evidence type="ECO:0000259" key="7">
    <source>
        <dbReference type="PROSITE" id="PS50888"/>
    </source>
</evidence>
<keyword evidence="4" id="KW-0804">Transcription</keyword>
<accession>A0AA38CM85</accession>
<dbReference type="InterPro" id="IPR054502">
    <property type="entry name" value="bHLH-TF_ACT-like_plant"/>
</dbReference>
<evidence type="ECO:0000256" key="6">
    <source>
        <dbReference type="SAM" id="MobiDB-lite"/>
    </source>
</evidence>
<evidence type="ECO:0000313" key="9">
    <source>
        <dbReference type="Proteomes" id="UP000824469"/>
    </source>
</evidence>
<dbReference type="Pfam" id="PF00010">
    <property type="entry name" value="HLH"/>
    <property type="match status" value="1"/>
</dbReference>
<feature type="region of interest" description="Disordered" evidence="6">
    <location>
        <begin position="86"/>
        <end position="118"/>
    </location>
</feature>
<keyword evidence="2" id="KW-0805">Transcription regulation</keyword>
<dbReference type="Proteomes" id="UP000824469">
    <property type="component" value="Unassembled WGS sequence"/>
</dbReference>
<keyword evidence="3" id="KW-0238">DNA-binding</keyword>
<dbReference type="PANTHER" id="PTHR46684:SF16">
    <property type="entry name" value="TRANSCRIPTION FACTOR BHLH67-LIKE ISOFORM X2"/>
    <property type="match status" value="1"/>
</dbReference>
<dbReference type="GO" id="GO:0010052">
    <property type="term" value="P:guard cell differentiation"/>
    <property type="evidence" value="ECO:0007669"/>
    <property type="project" value="InterPro"/>
</dbReference>
<name>A0AA38CM85_TAXCH</name>
<keyword evidence="5" id="KW-0539">Nucleus</keyword>
<reference evidence="8 9" key="1">
    <citation type="journal article" date="2021" name="Nat. Plants">
        <title>The Taxus genome provides insights into paclitaxel biosynthesis.</title>
        <authorList>
            <person name="Xiong X."/>
            <person name="Gou J."/>
            <person name="Liao Q."/>
            <person name="Li Y."/>
            <person name="Zhou Q."/>
            <person name="Bi G."/>
            <person name="Li C."/>
            <person name="Du R."/>
            <person name="Wang X."/>
            <person name="Sun T."/>
            <person name="Guo L."/>
            <person name="Liang H."/>
            <person name="Lu P."/>
            <person name="Wu Y."/>
            <person name="Zhang Z."/>
            <person name="Ro D.K."/>
            <person name="Shang Y."/>
            <person name="Huang S."/>
            <person name="Yan J."/>
        </authorList>
    </citation>
    <scope>NUCLEOTIDE SEQUENCE [LARGE SCALE GENOMIC DNA]</scope>
    <source>
        <strain evidence="8">Ta-2019</strain>
    </source>
</reference>
<protein>
    <recommendedName>
        <fullName evidence="7">BHLH domain-containing protein</fullName>
    </recommendedName>
</protein>
<dbReference type="PANTHER" id="PTHR46684">
    <property type="entry name" value="TRANSCRIPTION FACTOR FAMA"/>
    <property type="match status" value="1"/>
</dbReference>
<dbReference type="EMBL" id="JAHRHJ020000009">
    <property type="protein sequence ID" value="KAH9302795.1"/>
    <property type="molecule type" value="Genomic_DNA"/>
</dbReference>
<dbReference type="InterPro" id="IPR044283">
    <property type="entry name" value="FAMA/SPEECHLESS/MUTE-like"/>
</dbReference>
<dbReference type="SUPFAM" id="SSF47459">
    <property type="entry name" value="HLH, helix-loop-helix DNA-binding domain"/>
    <property type="match status" value="1"/>
</dbReference>
<feature type="compositionally biased region" description="Polar residues" evidence="6">
    <location>
        <begin position="86"/>
        <end position="112"/>
    </location>
</feature>
<dbReference type="GO" id="GO:0003700">
    <property type="term" value="F:DNA-binding transcription factor activity"/>
    <property type="evidence" value="ECO:0007669"/>
    <property type="project" value="InterPro"/>
</dbReference>
<dbReference type="PROSITE" id="PS50888">
    <property type="entry name" value="BHLH"/>
    <property type="match status" value="1"/>
</dbReference>
<comment type="caution">
    <text evidence="8">The sequence shown here is derived from an EMBL/GenBank/DDBJ whole genome shotgun (WGS) entry which is preliminary data.</text>
</comment>
<feature type="domain" description="BHLH" evidence="7">
    <location>
        <begin position="153"/>
        <end position="204"/>
    </location>
</feature>
<dbReference type="SMART" id="SM00353">
    <property type="entry name" value="HLH"/>
    <property type="match status" value="1"/>
</dbReference>
<keyword evidence="9" id="KW-1185">Reference proteome</keyword>
<dbReference type="GO" id="GO:0003677">
    <property type="term" value="F:DNA binding"/>
    <property type="evidence" value="ECO:0007669"/>
    <property type="project" value="UniProtKB-KW"/>
</dbReference>
<proteinExistence type="predicted"/>
<dbReference type="GO" id="GO:0045893">
    <property type="term" value="P:positive regulation of DNA-templated transcription"/>
    <property type="evidence" value="ECO:0007669"/>
    <property type="project" value="TreeGrafter"/>
</dbReference>
<dbReference type="AlphaFoldDB" id="A0AA38CM85"/>
<dbReference type="Pfam" id="PF22754">
    <property type="entry name" value="bHLH-TF_ACT-like_plant"/>
    <property type="match status" value="1"/>
</dbReference>
<dbReference type="OMA" id="QSANAQM"/>
<evidence type="ECO:0000256" key="5">
    <source>
        <dbReference type="ARBA" id="ARBA00023242"/>
    </source>
</evidence>
<evidence type="ECO:0000256" key="3">
    <source>
        <dbReference type="ARBA" id="ARBA00023125"/>
    </source>
</evidence>
<gene>
    <name evidence="8" type="ORF">KI387_014378</name>
</gene>
<evidence type="ECO:0000256" key="1">
    <source>
        <dbReference type="ARBA" id="ARBA00004123"/>
    </source>
</evidence>
<comment type="subcellular location">
    <subcellularLocation>
        <location evidence="1">Nucleus</location>
    </subcellularLocation>
</comment>
<dbReference type="InterPro" id="IPR011598">
    <property type="entry name" value="bHLH_dom"/>
</dbReference>